<organism evidence="8 9">
    <name type="scientific">Nonomuraea africana</name>
    <dbReference type="NCBI Taxonomy" id="46171"/>
    <lineage>
        <taxon>Bacteria</taxon>
        <taxon>Bacillati</taxon>
        <taxon>Actinomycetota</taxon>
        <taxon>Actinomycetes</taxon>
        <taxon>Streptosporangiales</taxon>
        <taxon>Streptosporangiaceae</taxon>
        <taxon>Nonomuraea</taxon>
    </lineage>
</organism>
<comment type="cofactor">
    <cofactor evidence="1">
        <name>pyridoxal 5'-phosphate</name>
        <dbReference type="ChEBI" id="CHEBI:597326"/>
    </cofactor>
</comment>
<dbReference type="EMBL" id="JADBEF010000001">
    <property type="protein sequence ID" value="MBE1560487.1"/>
    <property type="molecule type" value="Genomic_DNA"/>
</dbReference>
<keyword evidence="8" id="KW-0456">Lyase</keyword>
<dbReference type="Proteomes" id="UP000661607">
    <property type="component" value="Unassembled WGS sequence"/>
</dbReference>
<comment type="similarity">
    <text evidence="2">Belongs to the class-V pyridoxal-phosphate-dependent aminotransferase family. Csd subfamily.</text>
</comment>
<dbReference type="Gene3D" id="3.90.1150.10">
    <property type="entry name" value="Aspartate Aminotransferase, domain 1"/>
    <property type="match status" value="1"/>
</dbReference>
<dbReference type="PANTHER" id="PTHR43586:SF8">
    <property type="entry name" value="CYSTEINE DESULFURASE 1, CHLOROPLASTIC"/>
    <property type="match status" value="1"/>
</dbReference>
<evidence type="ECO:0000256" key="1">
    <source>
        <dbReference type="ARBA" id="ARBA00001933"/>
    </source>
</evidence>
<evidence type="ECO:0000313" key="8">
    <source>
        <dbReference type="EMBL" id="MBE1560487.1"/>
    </source>
</evidence>
<keyword evidence="9" id="KW-1185">Reference proteome</keyword>
<dbReference type="PIRSF" id="PIRSF005572">
    <property type="entry name" value="NifS"/>
    <property type="match status" value="1"/>
</dbReference>
<keyword evidence="5" id="KW-0663">Pyridoxal phosphate</keyword>
<evidence type="ECO:0000256" key="5">
    <source>
        <dbReference type="ARBA" id="ARBA00022898"/>
    </source>
</evidence>
<evidence type="ECO:0000259" key="7">
    <source>
        <dbReference type="Pfam" id="PF00266"/>
    </source>
</evidence>
<proteinExistence type="inferred from homology"/>
<evidence type="ECO:0000256" key="6">
    <source>
        <dbReference type="ARBA" id="ARBA00050776"/>
    </source>
</evidence>
<dbReference type="Pfam" id="PF00266">
    <property type="entry name" value="Aminotran_5"/>
    <property type="match status" value="1"/>
</dbReference>
<dbReference type="GO" id="GO:0031071">
    <property type="term" value="F:cysteine desulfurase activity"/>
    <property type="evidence" value="ECO:0007669"/>
    <property type="project" value="UniProtKB-EC"/>
</dbReference>
<feature type="domain" description="Aminotransferase class V" evidence="7">
    <location>
        <begin position="28"/>
        <end position="399"/>
    </location>
</feature>
<dbReference type="InterPro" id="IPR000192">
    <property type="entry name" value="Aminotrans_V_dom"/>
</dbReference>
<evidence type="ECO:0000256" key="3">
    <source>
        <dbReference type="ARBA" id="ARBA00012239"/>
    </source>
</evidence>
<comment type="catalytic activity">
    <reaction evidence="6">
        <text>(sulfur carrier)-H + L-cysteine = (sulfur carrier)-SH + L-alanine</text>
        <dbReference type="Rhea" id="RHEA:43892"/>
        <dbReference type="Rhea" id="RHEA-COMP:14737"/>
        <dbReference type="Rhea" id="RHEA-COMP:14739"/>
        <dbReference type="ChEBI" id="CHEBI:29917"/>
        <dbReference type="ChEBI" id="CHEBI:35235"/>
        <dbReference type="ChEBI" id="CHEBI:57972"/>
        <dbReference type="ChEBI" id="CHEBI:64428"/>
        <dbReference type="EC" id="2.8.1.7"/>
    </reaction>
</comment>
<dbReference type="InterPro" id="IPR010970">
    <property type="entry name" value="Cys_dSase_SufS"/>
</dbReference>
<dbReference type="InterPro" id="IPR015422">
    <property type="entry name" value="PyrdxlP-dep_Trfase_small"/>
</dbReference>
<keyword evidence="4 8" id="KW-0808">Transferase</keyword>
<evidence type="ECO:0000313" key="9">
    <source>
        <dbReference type="Proteomes" id="UP000661607"/>
    </source>
</evidence>
<reference evidence="8 9" key="1">
    <citation type="submission" date="2020-10" db="EMBL/GenBank/DDBJ databases">
        <title>Sequencing the genomes of 1000 actinobacteria strains.</title>
        <authorList>
            <person name="Klenk H.-P."/>
        </authorList>
    </citation>
    <scope>NUCLEOTIDE SEQUENCE [LARGE SCALE GENOMIC DNA]</scope>
    <source>
        <strain evidence="8 9">DSM 43748</strain>
    </source>
</reference>
<evidence type="ECO:0000256" key="4">
    <source>
        <dbReference type="ARBA" id="ARBA00022679"/>
    </source>
</evidence>
<accession>A0ABR9KG22</accession>
<dbReference type="CDD" id="cd06453">
    <property type="entry name" value="SufS_like"/>
    <property type="match status" value="1"/>
</dbReference>
<dbReference type="Gene3D" id="3.40.640.10">
    <property type="entry name" value="Type I PLP-dependent aspartate aminotransferase-like (Major domain)"/>
    <property type="match status" value="1"/>
</dbReference>
<protein>
    <recommendedName>
        <fullName evidence="3">cysteine desulfurase</fullName>
        <ecNumber evidence="3">2.8.1.7</ecNumber>
    </recommendedName>
</protein>
<dbReference type="InterPro" id="IPR016454">
    <property type="entry name" value="Cysteine_dSase"/>
</dbReference>
<comment type="caution">
    <text evidence="8">The sequence shown here is derived from an EMBL/GenBank/DDBJ whole genome shotgun (WGS) entry which is preliminary data.</text>
</comment>
<gene>
    <name evidence="8" type="ORF">H4W81_003266</name>
</gene>
<dbReference type="EC" id="2.8.1.7" evidence="3"/>
<dbReference type="PANTHER" id="PTHR43586">
    <property type="entry name" value="CYSTEINE DESULFURASE"/>
    <property type="match status" value="1"/>
</dbReference>
<sequence length="421" mass="45815">MTHSLEHFVLSETVREDFPFLRAAEPLVYLDNAATTQKPQAVLDALIDYYTRSNSNVGRGYYRLSMESTERYEHARAVVQRAIGARHPEEVIFTRSTTDATNLVVDTLGRQLVRAGDEVVVTGMEHNSNLLPWRRLCEETGARLVVVPISPQGRVDTAAFAAVLGPRTRLAAVAHVSNVLGTVNPVQELIAEAHRHGVIVMVDGAQAVPHRPVNVAELEADFYCFSGHKVYGPMGIGVLYGRRDLLSELPPYQVGGGTVKGVTFTEPVEYVPLPNRLEAGTPHVAGAVALAAAFEYLEGLGWEAVRQHDDTLVRTTLDAVADLEGVHVVGDPGSDPCGIVSLSFEGLHPYDVGGHLDRHGIAVRCGVHCASTFLDDLGLVGTVRISFGVYNTPAEIERLREVLSTVEPGFWSLEQPTTRFL</sequence>
<evidence type="ECO:0000256" key="2">
    <source>
        <dbReference type="ARBA" id="ARBA00010447"/>
    </source>
</evidence>
<dbReference type="InterPro" id="IPR015421">
    <property type="entry name" value="PyrdxlP-dep_Trfase_major"/>
</dbReference>
<dbReference type="GO" id="GO:0009000">
    <property type="term" value="F:selenocysteine lyase activity"/>
    <property type="evidence" value="ECO:0007669"/>
    <property type="project" value="UniProtKB-EC"/>
</dbReference>
<dbReference type="RefSeq" id="WP_192775555.1">
    <property type="nucleotide sequence ID" value="NZ_BAAASY010000040.1"/>
</dbReference>
<dbReference type="InterPro" id="IPR015424">
    <property type="entry name" value="PyrdxlP-dep_Trfase"/>
</dbReference>
<dbReference type="SUPFAM" id="SSF53383">
    <property type="entry name" value="PLP-dependent transferases"/>
    <property type="match status" value="1"/>
</dbReference>
<name>A0ABR9KG22_9ACTN</name>